<feature type="binding site" evidence="9">
    <location>
        <position position="103"/>
    </location>
    <ligand>
        <name>Zn(2+)</name>
        <dbReference type="ChEBI" id="CHEBI:29105"/>
    </ligand>
</feature>
<dbReference type="Gene3D" id="3.90.79.20">
    <property type="match status" value="1"/>
</dbReference>
<feature type="binding site" evidence="9">
    <location>
        <position position="224"/>
    </location>
    <ligand>
        <name>a divalent metal cation</name>
        <dbReference type="ChEBI" id="CHEBI:60240"/>
        <label>1</label>
    </ligand>
</feature>
<evidence type="ECO:0000259" key="10">
    <source>
        <dbReference type="PROSITE" id="PS51462"/>
    </source>
</evidence>
<evidence type="ECO:0000256" key="1">
    <source>
        <dbReference type="ARBA" id="ARBA00009595"/>
    </source>
</evidence>
<reference evidence="11" key="1">
    <citation type="submission" date="2021-03" db="EMBL/GenBank/DDBJ databases">
        <title>Plesiomonas shigelloides zfcc0051, isolated from zebrafish feces.</title>
        <authorList>
            <person name="Vanderhoek Z."/>
            <person name="Gaulke C."/>
        </authorList>
    </citation>
    <scope>NUCLEOTIDE SEQUENCE</scope>
    <source>
        <strain evidence="11">Zfcc0051</strain>
    </source>
</reference>
<feature type="binding site" evidence="9">
    <location>
        <position position="163"/>
    </location>
    <ligand>
        <name>a divalent metal cation</name>
        <dbReference type="ChEBI" id="CHEBI:60240"/>
        <label>1</label>
    </ligand>
</feature>
<dbReference type="GO" id="GO:0019677">
    <property type="term" value="P:NAD+ catabolic process"/>
    <property type="evidence" value="ECO:0007669"/>
    <property type="project" value="TreeGrafter"/>
</dbReference>
<dbReference type="EC" id="3.6.1.22" evidence="9"/>
<dbReference type="GO" id="GO:0030145">
    <property type="term" value="F:manganese ion binding"/>
    <property type="evidence" value="ECO:0007669"/>
    <property type="project" value="UniProtKB-UniRule"/>
</dbReference>
<dbReference type="InterPro" id="IPR020084">
    <property type="entry name" value="NUDIX_hydrolase_CS"/>
</dbReference>
<dbReference type="GO" id="GO:0000287">
    <property type="term" value="F:magnesium ion binding"/>
    <property type="evidence" value="ECO:0007669"/>
    <property type="project" value="UniProtKB-UniRule"/>
</dbReference>
<dbReference type="GO" id="GO:0006742">
    <property type="term" value="P:NADP+ catabolic process"/>
    <property type="evidence" value="ECO:0007669"/>
    <property type="project" value="TreeGrafter"/>
</dbReference>
<dbReference type="PANTHER" id="PTHR42904">
    <property type="entry name" value="NUDIX HYDROLASE, NUDC SUBFAMILY"/>
    <property type="match status" value="1"/>
</dbReference>
<keyword evidence="6 9" id="KW-0520">NAD</keyword>
<evidence type="ECO:0000256" key="9">
    <source>
        <dbReference type="HAMAP-Rule" id="MF_00297"/>
    </source>
</evidence>
<dbReference type="CDD" id="cd03429">
    <property type="entry name" value="NUDIX_NADH_pyrophosphatase_Nudt13"/>
    <property type="match status" value="1"/>
</dbReference>
<evidence type="ECO:0000256" key="2">
    <source>
        <dbReference type="ARBA" id="ARBA00022723"/>
    </source>
</evidence>
<feature type="binding site" evidence="9">
    <location>
        <position position="124"/>
    </location>
    <ligand>
        <name>Zn(2+)</name>
        <dbReference type="ChEBI" id="CHEBI:29105"/>
    </ligand>
</feature>
<feature type="binding site" evidence="9">
    <location>
        <position position="129"/>
    </location>
    <ligand>
        <name>substrate</name>
    </ligand>
</feature>
<dbReference type="GO" id="GO:0000210">
    <property type="term" value="F:NAD+ diphosphatase activity"/>
    <property type="evidence" value="ECO:0007669"/>
    <property type="project" value="UniProtKB-UniRule"/>
</dbReference>
<keyword evidence="2 9" id="KW-0479">Metal-binding</keyword>
<feature type="domain" description="Nudix hydrolase" evidence="10">
    <location>
        <begin position="130"/>
        <end position="253"/>
    </location>
</feature>
<protein>
    <recommendedName>
        <fullName evidence="9">NAD-capped RNA hydrolase NudC</fullName>
        <shortName evidence="9">DeNADding enzyme NudC</shortName>
        <ecNumber evidence="9">3.6.1.-</ecNumber>
    </recommendedName>
    <alternativeName>
        <fullName evidence="9">NADH pyrophosphatase</fullName>
        <ecNumber evidence="9">3.6.1.22</ecNumber>
    </alternativeName>
</protein>
<comment type="cofactor">
    <cofactor evidence="9">
        <name>Zn(2+)</name>
        <dbReference type="ChEBI" id="CHEBI:29105"/>
    </cofactor>
    <text evidence="9">Binds 1 zinc ion per subunit.</text>
</comment>
<dbReference type="SUPFAM" id="SSF55811">
    <property type="entry name" value="Nudix"/>
    <property type="match status" value="2"/>
</dbReference>
<dbReference type="InterPro" id="IPR050241">
    <property type="entry name" value="NAD-cap_RNA_hydrolase_NudC"/>
</dbReference>
<comment type="subunit">
    <text evidence="9">Homodimer.</text>
</comment>
<dbReference type="HAMAP" id="MF_00297">
    <property type="entry name" value="Nudix_NudC"/>
    <property type="match status" value="1"/>
</dbReference>
<feature type="binding site" evidence="9">
    <location>
        <position position="183"/>
    </location>
    <ligand>
        <name>a divalent metal cation</name>
        <dbReference type="ChEBI" id="CHEBI:60240"/>
        <label>3</label>
    </ligand>
</feature>
<evidence type="ECO:0000256" key="6">
    <source>
        <dbReference type="ARBA" id="ARBA00023027"/>
    </source>
</evidence>
<feature type="binding site" evidence="9">
    <location>
        <position position="246"/>
    </location>
    <ligand>
        <name>substrate</name>
    </ligand>
</feature>
<evidence type="ECO:0000313" key="11">
    <source>
        <dbReference type="EMBL" id="MBO1107743.1"/>
    </source>
</evidence>
<dbReference type="GO" id="GO:0035529">
    <property type="term" value="F:NADH pyrophosphatase activity"/>
    <property type="evidence" value="ECO:0007669"/>
    <property type="project" value="TreeGrafter"/>
</dbReference>
<evidence type="ECO:0000256" key="3">
    <source>
        <dbReference type="ARBA" id="ARBA00022801"/>
    </source>
</evidence>
<dbReference type="NCBIfam" id="NF001299">
    <property type="entry name" value="PRK00241.1"/>
    <property type="match status" value="1"/>
</dbReference>
<dbReference type="InterPro" id="IPR000086">
    <property type="entry name" value="NUDIX_hydrolase_dom"/>
</dbReference>
<evidence type="ECO:0000256" key="5">
    <source>
        <dbReference type="ARBA" id="ARBA00022842"/>
    </source>
</evidence>
<comment type="caution">
    <text evidence="11">The sequence shown here is derived from an EMBL/GenBank/DDBJ whole genome shotgun (WGS) entry which is preliminary data.</text>
</comment>
<feature type="binding site" evidence="9">
    <location>
        <position position="224"/>
    </location>
    <ligand>
        <name>a divalent metal cation</name>
        <dbReference type="ChEBI" id="CHEBI:60240"/>
        <label>3</label>
    </ligand>
</feature>
<dbReference type="EC" id="3.6.1.-" evidence="9"/>
<comment type="catalytic activity">
    <reaction evidence="8">
        <text>a 5'-end NAD(+)-phospho-ribonucleoside in mRNA + H2O = a 5'-end phospho-adenosine-phospho-ribonucleoside in mRNA + beta-nicotinamide D-ribonucleotide + 2 H(+)</text>
        <dbReference type="Rhea" id="RHEA:60876"/>
        <dbReference type="Rhea" id="RHEA-COMP:15698"/>
        <dbReference type="Rhea" id="RHEA-COMP:15719"/>
        <dbReference type="ChEBI" id="CHEBI:14649"/>
        <dbReference type="ChEBI" id="CHEBI:15377"/>
        <dbReference type="ChEBI" id="CHEBI:15378"/>
        <dbReference type="ChEBI" id="CHEBI:144029"/>
        <dbReference type="ChEBI" id="CHEBI:144051"/>
    </reaction>
    <physiologicalReaction direction="left-to-right" evidence="8">
        <dbReference type="Rhea" id="RHEA:60877"/>
    </physiologicalReaction>
</comment>
<dbReference type="PANTHER" id="PTHR42904:SF6">
    <property type="entry name" value="NAD-CAPPED RNA HYDROLASE NUDT12"/>
    <property type="match status" value="1"/>
</dbReference>
<keyword evidence="7 9" id="KW-0464">Manganese</keyword>
<keyword evidence="4 9" id="KW-0862">Zinc</keyword>
<dbReference type="RefSeq" id="WP_207541812.1">
    <property type="nucleotide sequence ID" value="NZ_JAFNAA010000005.1"/>
</dbReference>
<dbReference type="PRINTS" id="PR00502">
    <property type="entry name" value="NUDIXFAMILY"/>
</dbReference>
<feature type="binding site" evidence="9">
    <location>
        <position position="179"/>
    </location>
    <ligand>
        <name>a divalent metal cation</name>
        <dbReference type="ChEBI" id="CHEBI:60240"/>
        <label>2</label>
    </ligand>
</feature>
<organism evidence="11 12">
    <name type="scientific">Plesiomonas shigelloides</name>
    <name type="common">Aeromonas shigelloides</name>
    <dbReference type="NCBI Taxonomy" id="703"/>
    <lineage>
        <taxon>Bacteria</taxon>
        <taxon>Pseudomonadati</taxon>
        <taxon>Pseudomonadota</taxon>
        <taxon>Gammaproteobacteria</taxon>
        <taxon>Enterobacterales</taxon>
        <taxon>Enterobacteriaceae</taxon>
        <taxon>Plesiomonas</taxon>
    </lineage>
</organism>
<dbReference type="GO" id="GO:0005829">
    <property type="term" value="C:cytosol"/>
    <property type="evidence" value="ECO:0007669"/>
    <property type="project" value="TreeGrafter"/>
</dbReference>
<feature type="binding site" evidence="9">
    <location>
        <position position="106"/>
    </location>
    <ligand>
        <name>Zn(2+)</name>
        <dbReference type="ChEBI" id="CHEBI:29105"/>
    </ligand>
</feature>
<sequence>MEQFLDPQQQGFWLLMQEGQLWLPGGELPHGEASSWGLAGQPAQAVGQWQGQTLYLLMAEDIPAKPACERGSLRSLLAQPEALFQLVGRAVQLAHFQRSHRFCGFCAAPLQKVPTQWAMQCSACAQTVYPVIAPCVIVAVRRGHQILLAQHPRHQGNMHTVLAGFVEPGETLEQAVAREVREETGIEIEHIRYIKSQPWPFPNSLMAAFVAEYAGGELCVDHQELVSADWFSPEALPPLPPVGTVARHLINLTLPLCQQAQATVAADNQ</sequence>
<feature type="binding site" evidence="9">
    <location>
        <position position="121"/>
    </location>
    <ligand>
        <name>Zn(2+)</name>
        <dbReference type="ChEBI" id="CHEBI:29105"/>
    </ligand>
</feature>
<dbReference type="InterPro" id="IPR022925">
    <property type="entry name" value="RNA_Hydrolase_NudC"/>
</dbReference>
<keyword evidence="3 9" id="KW-0378">Hydrolase</keyword>
<feature type="binding site" evidence="9">
    <location>
        <position position="179"/>
    </location>
    <ligand>
        <name>a divalent metal cation</name>
        <dbReference type="ChEBI" id="CHEBI:60240"/>
        <label>3</label>
    </ligand>
</feature>
<dbReference type="Gene3D" id="3.90.79.10">
    <property type="entry name" value="Nucleoside Triphosphate Pyrophosphohydrolase"/>
    <property type="match status" value="1"/>
</dbReference>
<accession>A0A8I2B4M9</accession>
<evidence type="ECO:0000256" key="4">
    <source>
        <dbReference type="ARBA" id="ARBA00022833"/>
    </source>
</evidence>
<evidence type="ECO:0000313" key="12">
    <source>
        <dbReference type="Proteomes" id="UP000664658"/>
    </source>
</evidence>
<dbReference type="PROSITE" id="PS51462">
    <property type="entry name" value="NUDIX"/>
    <property type="match status" value="1"/>
</dbReference>
<dbReference type="PROSITE" id="PS00893">
    <property type="entry name" value="NUDIX_BOX"/>
    <property type="match status" value="1"/>
</dbReference>
<dbReference type="FunFam" id="3.90.79.10:FF:000004">
    <property type="entry name" value="NADH pyrophosphatase"/>
    <property type="match status" value="1"/>
</dbReference>
<dbReference type="InterPro" id="IPR049734">
    <property type="entry name" value="NudC-like_C"/>
</dbReference>
<dbReference type="Proteomes" id="UP000664658">
    <property type="component" value="Unassembled WGS sequence"/>
</dbReference>
<comment type="caution">
    <text evidence="9">Lacks conserved residue(s) required for the propagation of feature annotation.</text>
</comment>
<comment type="cofactor">
    <cofactor evidence="9">
        <name>Mg(2+)</name>
        <dbReference type="ChEBI" id="CHEBI:18420"/>
    </cofactor>
    <cofactor evidence="9">
        <name>Mn(2+)</name>
        <dbReference type="ChEBI" id="CHEBI:29035"/>
    </cofactor>
    <text evidence="9">Divalent metal cations. Mg(2+) or Mn(2+).</text>
</comment>
<comment type="catalytic activity">
    <reaction evidence="9">
        <text>NAD(+) + H2O = beta-nicotinamide D-ribonucleotide + AMP + 2 H(+)</text>
        <dbReference type="Rhea" id="RHEA:11800"/>
        <dbReference type="ChEBI" id="CHEBI:14649"/>
        <dbReference type="ChEBI" id="CHEBI:15377"/>
        <dbReference type="ChEBI" id="CHEBI:15378"/>
        <dbReference type="ChEBI" id="CHEBI:57540"/>
        <dbReference type="ChEBI" id="CHEBI:456215"/>
        <dbReference type="EC" id="3.6.1.22"/>
    </reaction>
</comment>
<gene>
    <name evidence="9 11" type="primary">nudC</name>
    <name evidence="11" type="ORF">J2R62_05820</name>
</gene>
<keyword evidence="5 9" id="KW-0460">Magnesium</keyword>
<evidence type="ECO:0000256" key="7">
    <source>
        <dbReference type="ARBA" id="ARBA00023211"/>
    </source>
</evidence>
<feature type="binding site" evidence="9">
    <location>
        <begin position="197"/>
        <end position="204"/>
    </location>
    <ligand>
        <name>substrate</name>
    </ligand>
</feature>
<dbReference type="Pfam" id="PF00293">
    <property type="entry name" value="NUDIX"/>
    <property type="match status" value="1"/>
</dbReference>
<dbReference type="AlphaFoldDB" id="A0A8I2B4M9"/>
<dbReference type="EMBL" id="JAFNAA010000005">
    <property type="protein sequence ID" value="MBO1107743.1"/>
    <property type="molecule type" value="Genomic_DNA"/>
</dbReference>
<dbReference type="InterPro" id="IPR015797">
    <property type="entry name" value="NUDIX_hydrolase-like_dom_sf"/>
</dbReference>
<comment type="function">
    <text evidence="9">mRNA decapping enzyme that specifically removes the nicotinamide adenine dinucleotide (NAD) cap from a subset of mRNAs by hydrolyzing the diphosphate linkage to produce nicotinamide mononucleotide (NMN) and 5' monophosphate mRNA. The NAD-cap is present at the 5'-end of some mRNAs and stabilizes RNA against 5'-processing. Has preference for mRNAs with a 5'-end purine. Catalyzes the hydrolysis of a broad range of dinucleotide pyrophosphates.</text>
</comment>
<dbReference type="InterPro" id="IPR015376">
    <property type="entry name" value="Znr_NADH_PPase"/>
</dbReference>
<comment type="similarity">
    <text evidence="1 9">Belongs to the Nudix hydrolase family. NudC subfamily.</text>
</comment>
<comment type="catalytic activity">
    <reaction evidence="9">
        <text>NADH + H2O = reduced beta-nicotinamide D-ribonucleotide + AMP + 2 H(+)</text>
        <dbReference type="Rhea" id="RHEA:48868"/>
        <dbReference type="ChEBI" id="CHEBI:15377"/>
        <dbReference type="ChEBI" id="CHEBI:15378"/>
        <dbReference type="ChEBI" id="CHEBI:57945"/>
        <dbReference type="ChEBI" id="CHEBI:90832"/>
        <dbReference type="ChEBI" id="CHEBI:456215"/>
        <dbReference type="EC" id="3.6.1.22"/>
    </reaction>
</comment>
<dbReference type="Pfam" id="PF09297">
    <property type="entry name" value="Zn_ribbon_NUD"/>
    <property type="match status" value="1"/>
</dbReference>
<dbReference type="GO" id="GO:0008270">
    <property type="term" value="F:zinc ion binding"/>
    <property type="evidence" value="ECO:0007669"/>
    <property type="project" value="UniProtKB-UniRule"/>
</dbReference>
<feature type="short sequence motif" description="Nudix box" evidence="9">
    <location>
        <begin position="164"/>
        <end position="185"/>
    </location>
</feature>
<evidence type="ECO:0000256" key="8">
    <source>
        <dbReference type="ARBA" id="ARBA00023679"/>
    </source>
</evidence>
<dbReference type="InterPro" id="IPR020476">
    <property type="entry name" value="Nudix_hydrolase"/>
</dbReference>
<feature type="binding site" evidence="9">
    <location>
        <position position="183"/>
    </location>
    <ligand>
        <name>a divalent metal cation</name>
        <dbReference type="ChEBI" id="CHEBI:60240"/>
        <label>1</label>
    </ligand>
</feature>
<feature type="binding site" evidence="9">
    <location>
        <position position="74"/>
    </location>
    <ligand>
        <name>substrate</name>
    </ligand>
</feature>
<name>A0A8I2B4M9_PLESH</name>
<proteinExistence type="inferred from homology"/>